<dbReference type="InterPro" id="IPR007219">
    <property type="entry name" value="XnlR_reg_dom"/>
</dbReference>
<keyword evidence="1" id="KW-0539">Nucleus</keyword>
<gene>
    <name evidence="3" type="ORF">BJX68DRAFT_273105</name>
</gene>
<name>A0ABR4JEI0_9EURO</name>
<dbReference type="SMART" id="SM00906">
    <property type="entry name" value="Fungal_trans"/>
    <property type="match status" value="1"/>
</dbReference>
<evidence type="ECO:0000313" key="3">
    <source>
        <dbReference type="EMBL" id="KAL2837388.1"/>
    </source>
</evidence>
<dbReference type="Pfam" id="PF04082">
    <property type="entry name" value="Fungal_trans"/>
    <property type="match status" value="1"/>
</dbReference>
<reference evidence="3 4" key="1">
    <citation type="submission" date="2024-07" db="EMBL/GenBank/DDBJ databases">
        <title>Section-level genome sequencing and comparative genomics of Aspergillus sections Usti and Cavernicolus.</title>
        <authorList>
            <consortium name="Lawrence Berkeley National Laboratory"/>
            <person name="Nybo J.L."/>
            <person name="Vesth T.C."/>
            <person name="Theobald S."/>
            <person name="Frisvad J.C."/>
            <person name="Larsen T.O."/>
            <person name="Kjaerboelling I."/>
            <person name="Rothschild-Mancinelli K."/>
            <person name="Lyhne E.K."/>
            <person name="Kogle M.E."/>
            <person name="Barry K."/>
            <person name="Clum A."/>
            <person name="Na H."/>
            <person name="Ledsgaard L."/>
            <person name="Lin J."/>
            <person name="Lipzen A."/>
            <person name="Kuo A."/>
            <person name="Riley R."/>
            <person name="Mondo S."/>
            <person name="LaButti K."/>
            <person name="Haridas S."/>
            <person name="Pangalinan J."/>
            <person name="Salamov A.A."/>
            <person name="Simmons B.A."/>
            <person name="Magnuson J.K."/>
            <person name="Chen J."/>
            <person name="Drula E."/>
            <person name="Henrissat B."/>
            <person name="Wiebenga A."/>
            <person name="Lubbers R.J."/>
            <person name="Gomes A.C."/>
            <person name="Macurrencykelacurrency M.R."/>
            <person name="Stajich J."/>
            <person name="Grigoriev I.V."/>
            <person name="Mortensen U.H."/>
            <person name="De vries R.P."/>
            <person name="Baker S.E."/>
            <person name="Andersen M.R."/>
        </authorList>
    </citation>
    <scope>NUCLEOTIDE SEQUENCE [LARGE SCALE GENOMIC DNA]</scope>
    <source>
        <strain evidence="3 4">CBS 756.74</strain>
    </source>
</reference>
<evidence type="ECO:0000259" key="2">
    <source>
        <dbReference type="SMART" id="SM00906"/>
    </source>
</evidence>
<evidence type="ECO:0000256" key="1">
    <source>
        <dbReference type="ARBA" id="ARBA00023242"/>
    </source>
</evidence>
<comment type="caution">
    <text evidence="3">The sequence shown here is derived from an EMBL/GenBank/DDBJ whole genome shotgun (WGS) entry which is preliminary data.</text>
</comment>
<sequence>MYVLTTQQHVSPWLLQELRLGSAHMARNIFYRRAKALFDFEVEADVYVRAQCALLLSCSSATEDPTTSSSWLSSSFQHAQTLQAHNCHSPTGDAQSIADHKRLWWCLLLRDRILSLTLHRPLQIPPQVFNTDTALFEVADVYSVDGNTVVIHGQTRFGLPWLFETYQCLIDILTELSPLVFSVRAPGPASGTDAQLNLVGLWEYQASRLHGWRAQLGHCDACCHDPVSAFMVCMMELYYRWASPCAVERELGTRIDRPTSTSIITLETQKVLRMSREPEGTGHGQYRIISCEIVSTAVQDAARVIRRLLVKDLARHLPSYVLPCLVTPLVLSGLDVLLCAAEGASLASKQQFCQFTRAMALFDRQQDTIPGNGLDGVVFQVFQFLEATVESRTCRDSSSSTTTSLANRPMAGMPCCAAKNIHPMTPPSWHKARNWSDLALQDHAFFLELLYALHIAVSAGSGPTWMAMSQPPPNEESIAQSLQQELKDHLACSPALATMATEDLMEHSSATPIDEAAGPLLEVESNGLDALEWGDILADTLFII</sequence>
<dbReference type="InterPro" id="IPR052761">
    <property type="entry name" value="Fungal_Detox/Toxin_TFs"/>
</dbReference>
<dbReference type="PANTHER" id="PTHR47425:SF2">
    <property type="entry name" value="FARB-RELATED"/>
    <property type="match status" value="1"/>
</dbReference>
<dbReference type="RefSeq" id="XP_070892523.1">
    <property type="nucleotide sequence ID" value="XM_071047366.1"/>
</dbReference>
<dbReference type="CDD" id="cd12148">
    <property type="entry name" value="fungal_TF_MHR"/>
    <property type="match status" value="1"/>
</dbReference>
<proteinExistence type="predicted"/>
<dbReference type="PANTHER" id="PTHR47425">
    <property type="entry name" value="FARB-RELATED"/>
    <property type="match status" value="1"/>
</dbReference>
<dbReference type="GeneID" id="98162530"/>
<protein>
    <recommendedName>
        <fullName evidence="2">Xylanolytic transcriptional activator regulatory domain-containing protein</fullName>
    </recommendedName>
</protein>
<keyword evidence="4" id="KW-1185">Reference proteome</keyword>
<feature type="domain" description="Xylanolytic transcriptional activator regulatory" evidence="2">
    <location>
        <begin position="68"/>
        <end position="142"/>
    </location>
</feature>
<evidence type="ECO:0000313" key="4">
    <source>
        <dbReference type="Proteomes" id="UP001610444"/>
    </source>
</evidence>
<accession>A0ABR4JEI0</accession>
<dbReference type="Proteomes" id="UP001610444">
    <property type="component" value="Unassembled WGS sequence"/>
</dbReference>
<organism evidence="3 4">
    <name type="scientific">Aspergillus pseudodeflectus</name>
    <dbReference type="NCBI Taxonomy" id="176178"/>
    <lineage>
        <taxon>Eukaryota</taxon>
        <taxon>Fungi</taxon>
        <taxon>Dikarya</taxon>
        <taxon>Ascomycota</taxon>
        <taxon>Pezizomycotina</taxon>
        <taxon>Eurotiomycetes</taxon>
        <taxon>Eurotiomycetidae</taxon>
        <taxon>Eurotiales</taxon>
        <taxon>Aspergillaceae</taxon>
        <taxon>Aspergillus</taxon>
        <taxon>Aspergillus subgen. Nidulantes</taxon>
    </lineage>
</organism>
<dbReference type="EMBL" id="JBFXLR010000098">
    <property type="protein sequence ID" value="KAL2837388.1"/>
    <property type="molecule type" value="Genomic_DNA"/>
</dbReference>